<accession>A0ABD2W5A6</accession>
<comment type="function">
    <text evidence="14">Associates with the striatin-interacting phosphatase and kinase (STRIPAK) core complex, forming the extended (SIKE1:SLMAP)STRIPAK complex. The (SIKE1:SLMAP)STRIPAK complex dephosphorylates STK3 leading to the inhibition of Hippo signaling and the control of cell growth. May play a role during myoblast fusion.</text>
</comment>
<keyword evidence="10 19" id="KW-0175">Coiled coil</keyword>
<evidence type="ECO:0000256" key="15">
    <source>
        <dbReference type="ARBA" id="ARBA00060409"/>
    </source>
</evidence>
<organism evidence="22 23">
    <name type="scientific">Trichogramma kaykai</name>
    <dbReference type="NCBI Taxonomy" id="54128"/>
    <lineage>
        <taxon>Eukaryota</taxon>
        <taxon>Metazoa</taxon>
        <taxon>Ecdysozoa</taxon>
        <taxon>Arthropoda</taxon>
        <taxon>Hexapoda</taxon>
        <taxon>Insecta</taxon>
        <taxon>Pterygota</taxon>
        <taxon>Neoptera</taxon>
        <taxon>Endopterygota</taxon>
        <taxon>Hymenoptera</taxon>
        <taxon>Apocrita</taxon>
        <taxon>Proctotrupomorpha</taxon>
        <taxon>Chalcidoidea</taxon>
        <taxon>Trichogrammatidae</taxon>
        <taxon>Trichogramma</taxon>
    </lineage>
</organism>
<evidence type="ECO:0000256" key="18">
    <source>
        <dbReference type="ARBA" id="ARBA00074026"/>
    </source>
</evidence>
<evidence type="ECO:0000256" key="4">
    <source>
        <dbReference type="ARBA" id="ARBA00022475"/>
    </source>
</evidence>
<name>A0ABD2W5A6_9HYME</name>
<keyword evidence="5" id="KW-0963">Cytoplasm</keyword>
<keyword evidence="6" id="KW-0597">Phosphoprotein</keyword>
<comment type="subcellular location">
    <subcellularLocation>
        <location evidence="15">Cell membrane</location>
        <location evidence="15">Sarcolemma</location>
        <topology evidence="15">Single-pass type IV membrane protein</topology>
    </subcellularLocation>
    <subcellularLocation>
        <location evidence="1">Cytoplasm</location>
        <location evidence="1">Cytoskeleton</location>
        <location evidence="1">Microtubule organizing center</location>
        <location evidence="1">Centrosome</location>
    </subcellularLocation>
    <subcellularLocation>
        <location evidence="3">Endoplasmic reticulum membrane</location>
        <topology evidence="3">Single-pass membrane protein</topology>
    </subcellularLocation>
    <subcellularLocation>
        <location evidence="2">Mitochondrion membrane</location>
        <topology evidence="2">Single-pass membrane protein</topology>
    </subcellularLocation>
</comment>
<evidence type="ECO:0000256" key="12">
    <source>
        <dbReference type="ARBA" id="ARBA00023136"/>
    </source>
</evidence>
<protein>
    <recommendedName>
        <fullName evidence="18">Sarcolemmal membrane-associated protein</fullName>
    </recommendedName>
</protein>
<dbReference type="GO" id="GO:0005789">
    <property type="term" value="C:endoplasmic reticulum membrane"/>
    <property type="evidence" value="ECO:0007669"/>
    <property type="project" value="UniProtKB-SubCell"/>
</dbReference>
<dbReference type="PANTHER" id="PTHR15715:SF37">
    <property type="entry name" value="LD47843P"/>
    <property type="match status" value="1"/>
</dbReference>
<gene>
    <name evidence="22" type="ORF">TKK_017121</name>
</gene>
<evidence type="ECO:0000256" key="16">
    <source>
        <dbReference type="ARBA" id="ARBA00061687"/>
    </source>
</evidence>
<keyword evidence="8" id="KW-0256">Endoplasmic reticulum</keyword>
<evidence type="ECO:0000256" key="5">
    <source>
        <dbReference type="ARBA" id="ARBA00022490"/>
    </source>
</evidence>
<evidence type="ECO:0000256" key="20">
    <source>
        <dbReference type="SAM" id="Phobius"/>
    </source>
</evidence>
<evidence type="ECO:0000256" key="7">
    <source>
        <dbReference type="ARBA" id="ARBA00022692"/>
    </source>
</evidence>
<comment type="caution">
    <text evidence="22">The sequence shown here is derived from an EMBL/GenBank/DDBJ whole genome shotgun (WGS) entry which is preliminary data.</text>
</comment>
<dbReference type="PROSITE" id="PS50006">
    <property type="entry name" value="FHA_DOMAIN"/>
    <property type="match status" value="1"/>
</dbReference>
<feature type="domain" description="FHA" evidence="21">
    <location>
        <begin position="47"/>
        <end position="102"/>
    </location>
</feature>
<dbReference type="Proteomes" id="UP001627154">
    <property type="component" value="Unassembled WGS sequence"/>
</dbReference>
<evidence type="ECO:0000256" key="8">
    <source>
        <dbReference type="ARBA" id="ARBA00022824"/>
    </source>
</evidence>
<dbReference type="CDD" id="cd22679">
    <property type="entry name" value="FHA_SLMAP"/>
    <property type="match status" value="1"/>
</dbReference>
<dbReference type="GO" id="GO:0005813">
    <property type="term" value="C:centrosome"/>
    <property type="evidence" value="ECO:0007669"/>
    <property type="project" value="UniProtKB-SubCell"/>
</dbReference>
<dbReference type="PANTHER" id="PTHR15715">
    <property type="entry name" value="CENTROSOMAL PROTEIN OF 170 KDA"/>
    <property type="match status" value="1"/>
</dbReference>
<dbReference type="Pfam" id="PF00498">
    <property type="entry name" value="FHA"/>
    <property type="match status" value="1"/>
</dbReference>
<proteinExistence type="inferred from homology"/>
<keyword evidence="9 20" id="KW-1133">Transmembrane helix</keyword>
<dbReference type="FunFam" id="2.60.200.20:FF:000003">
    <property type="entry name" value="sarcolemmal membrane-associated protein isoform X2"/>
    <property type="match status" value="1"/>
</dbReference>
<feature type="coiled-coil region" evidence="19">
    <location>
        <begin position="312"/>
        <end position="346"/>
    </location>
</feature>
<evidence type="ECO:0000256" key="6">
    <source>
        <dbReference type="ARBA" id="ARBA00022553"/>
    </source>
</evidence>
<keyword evidence="12 20" id="KW-0472">Membrane</keyword>
<feature type="transmembrane region" description="Helical" evidence="20">
    <location>
        <begin position="713"/>
        <end position="731"/>
    </location>
</feature>
<dbReference type="GO" id="GO:0042383">
    <property type="term" value="C:sarcolemma"/>
    <property type="evidence" value="ECO:0007669"/>
    <property type="project" value="UniProtKB-SubCell"/>
</dbReference>
<comment type="subunit">
    <text evidence="17">Homodimer. Interacts with myosin. Interacts with SIKE1 and both associate with the STRIPAK core complex composed of PP2A catalytic and scaffolding subunits, the striatins (PP2A regulatory subunits), the striatin-associated proteins MOB4, STRIP1 and STRIP2, PDCD10 and members of the STE20 kinases, such as STK24 and STK26. Interacts (via FHA domain) with STK3 (when phosphorylated); the interaction associates STK3 with the STRIPAK complex.</text>
</comment>
<evidence type="ECO:0000256" key="17">
    <source>
        <dbReference type="ARBA" id="ARBA00066015"/>
    </source>
</evidence>
<evidence type="ECO:0000256" key="2">
    <source>
        <dbReference type="ARBA" id="ARBA00004304"/>
    </source>
</evidence>
<evidence type="ECO:0000256" key="19">
    <source>
        <dbReference type="SAM" id="Coils"/>
    </source>
</evidence>
<sequence length="735" mass="85151">MVMTRNAFVTDDHRLKQNRNMSATGILICHVNSYPFHERTLSLEHPVKIGRSVARVKAANDNAIFDCKVLSRNHALLWYESGKFFLKDTKSSNGTFVNNKRLSPSGEESIACEICSGDIVQFGVDVVESTKKVTHGCIVATLKLYLPDGKEAKALFSNSIAYVNITLEDLYKLNQCIQEAGRRENALRSKLDYMQQLLEQTRIATNQGWKALVLEDCLLSRLEMLESQVLVYSKNFNEDKLKMEMLCLLEDKVQYQTATKEILQKKVQEKHDIVSKIQLLKCRLCQCQDESQSLQAVLRKNQSELQDLAIKHTKTQQVLQETTNKLSEAENKLKEMIQKRHNENEDKLNEIKKYKYSDHNLIMNYNDSKLDSVNIHKQMSALKNFIKTLQDTNNEFFINQESLIEFINRILSHWDSIYLNILNNDFHKNQNDDHSLVSLNDIENDHTTAMFCSKNDIINTCTKNYIGECAPTSQKIFFISDKYTNLKQLRQYYIKKSMSLHSRFSFDPTTDIKSLNFKCNNTSDCIQFLLKFPSIKHNLKKKICKDLFTSLEFQSSNMSNQQNKLCKKIEEKEIKNLLTGQATKLKQIADKINDNVNKGSSEDFCINQLIEKCISLSELPCSNDVKFHSDDNPKSLKDWLLLNSIEKNSKNNIKHDINLWKIQLQAKYLKELSEQLVMMKEKYNMSLSEKLIISKKYLSLEAKCKSISYKSHVISIYYVLPLVLALIWMLIEKLL</sequence>
<dbReference type="EMBL" id="JBJJXI010000136">
    <property type="protein sequence ID" value="KAL3388056.1"/>
    <property type="molecule type" value="Genomic_DNA"/>
</dbReference>
<dbReference type="Gene3D" id="2.60.200.20">
    <property type="match status" value="1"/>
</dbReference>
<keyword evidence="11" id="KW-0496">Mitochondrion</keyword>
<keyword evidence="13" id="KW-0206">Cytoskeleton</keyword>
<evidence type="ECO:0000256" key="11">
    <source>
        <dbReference type="ARBA" id="ARBA00023128"/>
    </source>
</evidence>
<evidence type="ECO:0000256" key="9">
    <source>
        <dbReference type="ARBA" id="ARBA00022989"/>
    </source>
</evidence>
<evidence type="ECO:0000256" key="10">
    <source>
        <dbReference type="ARBA" id="ARBA00023054"/>
    </source>
</evidence>
<reference evidence="22 23" key="1">
    <citation type="journal article" date="2024" name="bioRxiv">
        <title>A reference genome for Trichogramma kaykai: A tiny desert-dwelling parasitoid wasp with competing sex-ratio distorters.</title>
        <authorList>
            <person name="Culotta J."/>
            <person name="Lindsey A.R."/>
        </authorList>
    </citation>
    <scope>NUCLEOTIDE SEQUENCE [LARGE SCALE GENOMIC DNA]</scope>
    <source>
        <strain evidence="22 23">KSX58</strain>
    </source>
</reference>
<dbReference type="SUPFAM" id="SSF49879">
    <property type="entry name" value="SMAD/FHA domain"/>
    <property type="match status" value="1"/>
</dbReference>
<keyword evidence="7 20" id="KW-0812">Transmembrane</keyword>
<evidence type="ECO:0000256" key="14">
    <source>
        <dbReference type="ARBA" id="ARBA00057671"/>
    </source>
</evidence>
<evidence type="ECO:0000313" key="23">
    <source>
        <dbReference type="Proteomes" id="UP001627154"/>
    </source>
</evidence>
<dbReference type="SMART" id="SM00240">
    <property type="entry name" value="FHA"/>
    <property type="match status" value="1"/>
</dbReference>
<evidence type="ECO:0000256" key="3">
    <source>
        <dbReference type="ARBA" id="ARBA00004389"/>
    </source>
</evidence>
<dbReference type="InterPro" id="IPR051176">
    <property type="entry name" value="Cent_Immune-Sig_Mod"/>
</dbReference>
<dbReference type="InterPro" id="IPR000253">
    <property type="entry name" value="FHA_dom"/>
</dbReference>
<keyword evidence="23" id="KW-1185">Reference proteome</keyword>
<comment type="similarity">
    <text evidence="16">Belongs to the SLMAP family.</text>
</comment>
<evidence type="ECO:0000259" key="21">
    <source>
        <dbReference type="PROSITE" id="PS50006"/>
    </source>
</evidence>
<evidence type="ECO:0000256" key="1">
    <source>
        <dbReference type="ARBA" id="ARBA00004300"/>
    </source>
</evidence>
<evidence type="ECO:0000313" key="22">
    <source>
        <dbReference type="EMBL" id="KAL3388056.1"/>
    </source>
</evidence>
<keyword evidence="4" id="KW-1003">Cell membrane</keyword>
<dbReference type="AlphaFoldDB" id="A0ABD2W5A6"/>
<dbReference type="InterPro" id="IPR008984">
    <property type="entry name" value="SMAD_FHA_dom_sf"/>
</dbReference>
<evidence type="ECO:0000256" key="13">
    <source>
        <dbReference type="ARBA" id="ARBA00023212"/>
    </source>
</evidence>
<dbReference type="GO" id="GO:0031966">
    <property type="term" value="C:mitochondrial membrane"/>
    <property type="evidence" value="ECO:0007669"/>
    <property type="project" value="UniProtKB-SubCell"/>
</dbReference>